<keyword evidence="2" id="KW-0808">Transferase</keyword>
<evidence type="ECO:0000256" key="3">
    <source>
        <dbReference type="ARBA" id="ARBA00022723"/>
    </source>
</evidence>
<dbReference type="Pfam" id="PF00365">
    <property type="entry name" value="PFK"/>
    <property type="match status" value="1"/>
</dbReference>
<protein>
    <recommendedName>
        <fullName evidence="6">Phosphofructokinase domain-containing protein</fullName>
    </recommendedName>
</protein>
<dbReference type="Gene3D" id="3.40.50.450">
    <property type="match status" value="1"/>
</dbReference>
<dbReference type="InterPro" id="IPR050929">
    <property type="entry name" value="PFKA"/>
</dbReference>
<evidence type="ECO:0000313" key="7">
    <source>
        <dbReference type="EMBL" id="CAD9975819.1"/>
    </source>
</evidence>
<name>A0A7S2YGF5_9STRA</name>
<evidence type="ECO:0000256" key="4">
    <source>
        <dbReference type="ARBA" id="ARBA00022777"/>
    </source>
</evidence>
<dbReference type="PANTHER" id="PTHR45770">
    <property type="entry name" value="ATP-DEPENDENT 6-PHOSPHOFRUCTOKINASE 1"/>
    <property type="match status" value="1"/>
</dbReference>
<proteinExistence type="predicted"/>
<dbReference type="NCBIfam" id="NF005121">
    <property type="entry name" value="PRK06555.1"/>
    <property type="match status" value="1"/>
</dbReference>
<evidence type="ECO:0000256" key="2">
    <source>
        <dbReference type="ARBA" id="ARBA00022679"/>
    </source>
</evidence>
<evidence type="ECO:0000256" key="5">
    <source>
        <dbReference type="ARBA" id="ARBA00022842"/>
    </source>
</evidence>
<dbReference type="EMBL" id="HBHT01024486">
    <property type="protein sequence ID" value="CAD9975819.1"/>
    <property type="molecule type" value="Transcribed_RNA"/>
</dbReference>
<gene>
    <name evidence="7" type="ORF">APAL1065_LOCUS16452</name>
</gene>
<sequence>MPVQQAPIKGTNVNVAMMTSGGLAPCLSASIAQLVKYWVEAYKAGDISGLNFRFYIGGYKGLLTGDSFVLDEADWPKCEALNTLGGSPIGNSRVKLTNIADCIKRGYCKEGETPLEVAAQQLLKDEINVIHTIGGDDTNTQAAHLSDYLLEKHDGKVIVIGMPKTIDNDVYPIKQTFGAQTAAEQGAIFFKNVVNEATANPRMLILHEVMGRDSGYLTSATALEYRKVLSAQAFDATAFPYNGTAARDIHAIWIPEVKLDLVAEGARLKAIMDKVGCVNVFFGEGTGVKEIVADMEAQGEEVPRDAFGHVALAKINPGAYFSKHLAKAVEAEKTLVQKSGYFSRAAAANDFDINLIGACAKEGVASAIAGVSGCMGEDEDKKDTPIRAIEFSRIKGGKPFDISQTWFQQMLKEIGQM</sequence>
<dbReference type="UniPathway" id="UPA00109">
    <property type="reaction ID" value="UER00182"/>
</dbReference>
<dbReference type="PRINTS" id="PR00476">
    <property type="entry name" value="PHFRCTKINASE"/>
</dbReference>
<dbReference type="InterPro" id="IPR000023">
    <property type="entry name" value="Phosphofructokinase_dom"/>
</dbReference>
<organism evidence="7">
    <name type="scientific">Entomoneis paludosa</name>
    <dbReference type="NCBI Taxonomy" id="265537"/>
    <lineage>
        <taxon>Eukaryota</taxon>
        <taxon>Sar</taxon>
        <taxon>Stramenopiles</taxon>
        <taxon>Ochrophyta</taxon>
        <taxon>Bacillariophyta</taxon>
        <taxon>Bacillariophyceae</taxon>
        <taxon>Bacillariophycidae</taxon>
        <taxon>Entomoneidaceae</taxon>
        <taxon>Entomoneis</taxon>
    </lineage>
</organism>
<accession>A0A7S2YGF5</accession>
<reference evidence="7" key="1">
    <citation type="submission" date="2021-01" db="EMBL/GenBank/DDBJ databases">
        <authorList>
            <person name="Corre E."/>
            <person name="Pelletier E."/>
            <person name="Niang G."/>
            <person name="Scheremetjew M."/>
            <person name="Finn R."/>
            <person name="Kale V."/>
            <person name="Holt S."/>
            <person name="Cochrane G."/>
            <person name="Meng A."/>
            <person name="Brown T."/>
            <person name="Cohen L."/>
        </authorList>
    </citation>
    <scope>NUCLEOTIDE SEQUENCE</scope>
    <source>
        <strain evidence="7">CCMP125</strain>
    </source>
</reference>
<dbReference type="InterPro" id="IPR022953">
    <property type="entry name" value="ATP_PFK"/>
</dbReference>
<evidence type="ECO:0000259" key="6">
    <source>
        <dbReference type="Pfam" id="PF00365"/>
    </source>
</evidence>
<keyword evidence="5" id="KW-0460">Magnesium</keyword>
<keyword evidence="3" id="KW-0479">Metal-binding</keyword>
<keyword evidence="4" id="KW-0418">Kinase</keyword>
<dbReference type="GO" id="GO:0003872">
    <property type="term" value="F:6-phosphofructokinase activity"/>
    <property type="evidence" value="ECO:0007669"/>
    <property type="project" value="InterPro"/>
</dbReference>
<comment type="cofactor">
    <cofactor evidence="1">
        <name>Mg(2+)</name>
        <dbReference type="ChEBI" id="CHEBI:18420"/>
    </cofactor>
</comment>
<dbReference type="GO" id="GO:0006002">
    <property type="term" value="P:fructose 6-phosphate metabolic process"/>
    <property type="evidence" value="ECO:0007669"/>
    <property type="project" value="InterPro"/>
</dbReference>
<evidence type="ECO:0000256" key="1">
    <source>
        <dbReference type="ARBA" id="ARBA00001946"/>
    </source>
</evidence>
<feature type="domain" description="Phosphofructokinase" evidence="6">
    <location>
        <begin position="14"/>
        <end position="231"/>
    </location>
</feature>
<dbReference type="GO" id="GO:0046872">
    <property type="term" value="F:metal ion binding"/>
    <property type="evidence" value="ECO:0007669"/>
    <property type="project" value="UniProtKB-KW"/>
</dbReference>
<dbReference type="AlphaFoldDB" id="A0A7S2YGF5"/>
<dbReference type="SUPFAM" id="SSF53784">
    <property type="entry name" value="Phosphofructokinase"/>
    <property type="match status" value="1"/>
</dbReference>
<dbReference type="InterPro" id="IPR035966">
    <property type="entry name" value="PKF_sf"/>
</dbReference>